<dbReference type="InterPro" id="IPR010512">
    <property type="entry name" value="DUF1091"/>
</dbReference>
<accession>A0A6J2UBV3</accession>
<evidence type="ECO:0000256" key="1">
    <source>
        <dbReference type="ARBA" id="ARBA00022729"/>
    </source>
</evidence>
<dbReference type="InterPro" id="IPR036846">
    <property type="entry name" value="GM2-AP_sf"/>
</dbReference>
<dbReference type="RefSeq" id="XP_030385961.1">
    <property type="nucleotide sequence ID" value="XM_030530101.1"/>
</dbReference>
<dbReference type="Proteomes" id="UP000504634">
    <property type="component" value="Unplaced"/>
</dbReference>
<evidence type="ECO:0000313" key="3">
    <source>
        <dbReference type="RefSeq" id="XP_030385961.1"/>
    </source>
</evidence>
<dbReference type="PANTHER" id="PTHR20898">
    <property type="entry name" value="DAEDALUS ON 3-RELATED-RELATED"/>
    <property type="match status" value="1"/>
</dbReference>
<dbReference type="Pfam" id="PF06477">
    <property type="entry name" value="DUF1091"/>
    <property type="match status" value="1"/>
</dbReference>
<reference evidence="3" key="1">
    <citation type="submission" date="2025-08" db="UniProtKB">
        <authorList>
            <consortium name="RefSeq"/>
        </authorList>
    </citation>
    <scope>IDENTIFICATION</scope>
    <source>
        <strain evidence="3">11010-0011.00</strain>
        <tissue evidence="3">Whole body</tissue>
    </source>
</reference>
<keyword evidence="2" id="KW-1185">Reference proteome</keyword>
<gene>
    <name evidence="3" type="primary">LOC115632844</name>
</gene>
<organism evidence="2 3">
    <name type="scientific">Drosophila lebanonensis</name>
    <name type="common">Fruit fly</name>
    <name type="synonym">Scaptodrosophila lebanonensis</name>
    <dbReference type="NCBI Taxonomy" id="7225"/>
    <lineage>
        <taxon>Eukaryota</taxon>
        <taxon>Metazoa</taxon>
        <taxon>Ecdysozoa</taxon>
        <taxon>Arthropoda</taxon>
        <taxon>Hexapoda</taxon>
        <taxon>Insecta</taxon>
        <taxon>Pterygota</taxon>
        <taxon>Neoptera</taxon>
        <taxon>Endopterygota</taxon>
        <taxon>Diptera</taxon>
        <taxon>Brachycera</taxon>
        <taxon>Muscomorpha</taxon>
        <taxon>Ephydroidea</taxon>
        <taxon>Drosophilidae</taxon>
        <taxon>Scaptodrosophila</taxon>
    </lineage>
</organism>
<protein>
    <submittedName>
        <fullName evidence="3">Uncharacterized protein LOC115632844</fullName>
    </submittedName>
</protein>
<dbReference type="SMART" id="SM00697">
    <property type="entry name" value="DM8"/>
    <property type="match status" value="1"/>
</dbReference>
<dbReference type="OrthoDB" id="7853099at2759"/>
<sequence>MKNNVKSGILFKSGDCNYNTDIFSNFSLHIYKNQLTMDMLLVRPLRMGLKGHVVFNFRLGKAQPYRNLFHHDFNYCAMLKGARDSMYGRFFTSMLKVGNFATSCPIGTGNYYLHDWALDSKLVPSFLQIGDYRIDGSFYYGNKKQHKDNTLLLCTVEAILD</sequence>
<keyword evidence="1" id="KW-0732">Signal</keyword>
<dbReference type="AlphaFoldDB" id="A0A6J2UBV3"/>
<evidence type="ECO:0000313" key="2">
    <source>
        <dbReference type="Proteomes" id="UP000504634"/>
    </source>
</evidence>
<dbReference type="Gene3D" id="2.70.220.10">
    <property type="entry name" value="Ganglioside GM2 activator"/>
    <property type="match status" value="1"/>
</dbReference>
<dbReference type="PANTHER" id="PTHR20898:SF0">
    <property type="entry name" value="DAEDALUS ON 3-RELATED"/>
    <property type="match status" value="1"/>
</dbReference>
<name>A0A6J2UBV3_DROLE</name>
<dbReference type="GeneID" id="115632844"/>
<proteinExistence type="predicted"/>